<dbReference type="InParanoid" id="Q23D06"/>
<dbReference type="HOGENOM" id="CLU_795664_0_0_1"/>
<proteinExistence type="predicted"/>
<name>Q23D06_TETTS</name>
<keyword evidence="2" id="KW-0472">Membrane</keyword>
<gene>
    <name evidence="3" type="ORF">TTHERM_00051830</name>
</gene>
<evidence type="ECO:0000313" key="4">
    <source>
        <dbReference type="Proteomes" id="UP000009168"/>
    </source>
</evidence>
<accession>Q23D06</accession>
<dbReference type="KEGG" id="tet:TTHERM_00051830"/>
<dbReference type="Proteomes" id="UP000009168">
    <property type="component" value="Unassembled WGS sequence"/>
</dbReference>
<feature type="transmembrane region" description="Helical" evidence="2">
    <location>
        <begin position="45"/>
        <end position="61"/>
    </location>
</feature>
<evidence type="ECO:0000313" key="3">
    <source>
        <dbReference type="EMBL" id="EAR94591.1"/>
    </source>
</evidence>
<reference evidence="4" key="1">
    <citation type="journal article" date="2006" name="PLoS Biol.">
        <title>Macronuclear genome sequence of the ciliate Tetrahymena thermophila, a model eukaryote.</title>
        <authorList>
            <person name="Eisen J.A."/>
            <person name="Coyne R.S."/>
            <person name="Wu M."/>
            <person name="Wu D."/>
            <person name="Thiagarajan M."/>
            <person name="Wortman J.R."/>
            <person name="Badger J.H."/>
            <person name="Ren Q."/>
            <person name="Amedeo P."/>
            <person name="Jones K.M."/>
            <person name="Tallon L.J."/>
            <person name="Delcher A.L."/>
            <person name="Salzberg S.L."/>
            <person name="Silva J.C."/>
            <person name="Haas B.J."/>
            <person name="Majoros W.H."/>
            <person name="Farzad M."/>
            <person name="Carlton J.M."/>
            <person name="Smith R.K. Jr."/>
            <person name="Garg J."/>
            <person name="Pearlman R.E."/>
            <person name="Karrer K.M."/>
            <person name="Sun L."/>
            <person name="Manning G."/>
            <person name="Elde N.C."/>
            <person name="Turkewitz A.P."/>
            <person name="Asai D.J."/>
            <person name="Wilkes D.E."/>
            <person name="Wang Y."/>
            <person name="Cai H."/>
            <person name="Collins K."/>
            <person name="Stewart B.A."/>
            <person name="Lee S.R."/>
            <person name="Wilamowska K."/>
            <person name="Weinberg Z."/>
            <person name="Ruzzo W.L."/>
            <person name="Wloga D."/>
            <person name="Gaertig J."/>
            <person name="Frankel J."/>
            <person name="Tsao C.-C."/>
            <person name="Gorovsky M.A."/>
            <person name="Keeling P.J."/>
            <person name="Waller R.F."/>
            <person name="Patron N.J."/>
            <person name="Cherry J.M."/>
            <person name="Stover N.A."/>
            <person name="Krieger C.J."/>
            <person name="del Toro C."/>
            <person name="Ryder H.F."/>
            <person name="Williamson S.C."/>
            <person name="Barbeau R.A."/>
            <person name="Hamilton E.P."/>
            <person name="Orias E."/>
        </authorList>
    </citation>
    <scope>NUCLEOTIDE SEQUENCE [LARGE SCALE GENOMIC DNA]</scope>
    <source>
        <strain evidence="4">SB210</strain>
    </source>
</reference>
<dbReference type="AlphaFoldDB" id="Q23D06"/>
<keyword evidence="4" id="KW-1185">Reference proteome</keyword>
<sequence>MAVNYVCDNQTINNNREIQDEKQISVSTSKLILYFKSLIILMKRWNVCVIVQIIMAGILLISEQQAAKINLIFGLFIPIYQHLVAIKSQRHINSANNSFSSPILNSYNLTKKFGPSSIRLSSPSSSYNSQSSFSSNSSTNSSASINNEKKIYPIEQNVNSERSLQDKLGCAEVYNIEHDINLPLRDDFCLKGLAEDSNKELTHAKSQNISNSRNSLTSTTNTYSVHINQILSYWPMFCVLLIIEQQLLPKSIVRSHEFQILKCLFILILRSYSFSIYLFFKETIEMKAFEQSLFTTPENIKLKNQIIMQKIDDQIKCYSKLKISLSKYQQPLKSPIVQQSFVSARRVNN</sequence>
<keyword evidence="2" id="KW-1133">Transmembrane helix</keyword>
<dbReference type="EMBL" id="GG662712">
    <property type="protein sequence ID" value="EAR94591.1"/>
    <property type="molecule type" value="Genomic_DNA"/>
</dbReference>
<feature type="region of interest" description="Disordered" evidence="1">
    <location>
        <begin position="121"/>
        <end position="144"/>
    </location>
</feature>
<protein>
    <submittedName>
        <fullName evidence="3">Transmembrane protein, putative</fullName>
    </submittedName>
</protein>
<evidence type="ECO:0000256" key="1">
    <source>
        <dbReference type="SAM" id="MobiDB-lite"/>
    </source>
</evidence>
<dbReference type="RefSeq" id="XP_001014880.1">
    <property type="nucleotide sequence ID" value="XM_001014880.3"/>
</dbReference>
<organism evidence="3 4">
    <name type="scientific">Tetrahymena thermophila (strain SB210)</name>
    <dbReference type="NCBI Taxonomy" id="312017"/>
    <lineage>
        <taxon>Eukaryota</taxon>
        <taxon>Sar</taxon>
        <taxon>Alveolata</taxon>
        <taxon>Ciliophora</taxon>
        <taxon>Intramacronucleata</taxon>
        <taxon>Oligohymenophorea</taxon>
        <taxon>Hymenostomatida</taxon>
        <taxon>Tetrahymenina</taxon>
        <taxon>Tetrahymenidae</taxon>
        <taxon>Tetrahymena</taxon>
    </lineage>
</organism>
<evidence type="ECO:0000256" key="2">
    <source>
        <dbReference type="SAM" id="Phobius"/>
    </source>
</evidence>
<keyword evidence="2 3" id="KW-0812">Transmembrane</keyword>
<dbReference type="GeneID" id="7829167"/>